<feature type="compositionally biased region" description="Basic and acidic residues" evidence="1">
    <location>
        <begin position="132"/>
        <end position="153"/>
    </location>
</feature>
<name>A0A9P1CHS0_9DINO</name>
<dbReference type="EMBL" id="CAMXCT020001646">
    <property type="protein sequence ID" value="CAL1145274.1"/>
    <property type="molecule type" value="Genomic_DNA"/>
</dbReference>
<feature type="compositionally biased region" description="Basic and acidic residues" evidence="1">
    <location>
        <begin position="71"/>
        <end position="92"/>
    </location>
</feature>
<feature type="compositionally biased region" description="Basic residues" evidence="1">
    <location>
        <begin position="163"/>
        <end position="184"/>
    </location>
</feature>
<accession>A0A9P1CHS0</accession>
<feature type="compositionally biased region" description="Basic residues" evidence="1">
    <location>
        <begin position="462"/>
        <end position="471"/>
    </location>
</feature>
<feature type="compositionally biased region" description="Basic residues" evidence="1">
    <location>
        <begin position="655"/>
        <end position="665"/>
    </location>
</feature>
<feature type="compositionally biased region" description="Low complexity" evidence="1">
    <location>
        <begin position="43"/>
        <end position="56"/>
    </location>
</feature>
<feature type="region of interest" description="Disordered" evidence="1">
    <location>
        <begin position="450"/>
        <end position="491"/>
    </location>
</feature>
<evidence type="ECO:0000313" key="4">
    <source>
        <dbReference type="Proteomes" id="UP001152797"/>
    </source>
</evidence>
<comment type="caution">
    <text evidence="2">The sequence shown here is derived from an EMBL/GenBank/DDBJ whole genome shotgun (WGS) entry which is preliminary data.</text>
</comment>
<dbReference type="SUPFAM" id="SSF53335">
    <property type="entry name" value="S-adenosyl-L-methionine-dependent methyltransferases"/>
    <property type="match status" value="1"/>
</dbReference>
<feature type="non-terminal residue" evidence="2">
    <location>
        <position position="1"/>
    </location>
</feature>
<dbReference type="InterPro" id="IPR029063">
    <property type="entry name" value="SAM-dependent_MTases_sf"/>
</dbReference>
<sequence>LDVSQELLKQRWFQPGVRKVAEETVLNAARLVRAFANLDRNLGSSSAGSGPAVATGREAGRRSVPPPPPVPDRRPRSRERSRSRRRREERSPLRRSIKAQELYPKVRAQPPAEAEQEEEYTEESDEEEAREEDPPREEAPVEVKQEAGQRRPAEPAGPPPGHHSSRRSHKKKKRTRGGRKHQRHYREATVGEMEFPPIPPATEGVEEGEPPHFPSPDDIRENLRRQPKPMVATTYNLAEAEFWRHWHVPAGSVVVFPGGYIEESSTAECAVVVKEKEATENGIWLTVKCLGCSVKEFQKTFIDHFKRGKTKIHLCYGEATKCPFILDECLHLDRFTWHPPGEFAEKWLSAASKKAVAEGVKAALAELEAESRQAPPAGPDTRLEERLQKLKERSGRRVTFAGDGTARPPALRGDGTRATCPGGTGPVVANSTPAPLKLKDLSQVKTEDMDLISVSEESQEKSKKKKKKKRSDSKSSDSLVPPLKKRAKKSPGSVFKMLEDQAVEQLAQDGVLEEEYMDGSGDGKRPKIFTYFQLALKPGLDTKSRDCREISLLSRCLDLLREGRLAHLADTLAARLLAVETATRQGWATAKHLEIYGPDEEGPVPAHILLSAQKHQRQVEKAGGKGSWSRGYGGGWSSWQTEASPKGKGKDVKGKGKKGKGKGKGKGAMENKHEVEAKPKELGAGGADTKSAFPCAPEQTLMEAGVTQSSVEEAAGNVGRADIGGRPHLHVKSHGASVPLLPFVTGQTRLLLERPLESLLAESERGDLFWMGQSDMQQVLLMKGLDPQLEVQRVQGIPRWFTQSAALATSDRAWWQVYLDNFMSGECSPEHPTGVAAAMHEVSLRAWSEAGILSAADKQVINANVVTELGVRFDGVEKLLGSSPERILKTVLSTLHVLTTKNWNKREVQIVLGRWIFILQFRRAAMGCLSRCWESLEGWQPSPKLRQCLFEELWTVMCLSPLLQMDLEMEYDDQVTCSDASETGGAVAVAEALTWSGRSLVHRWLRADRDPIRLPILVISFFNGIGGSYRVYDILGVSVLGKIAVEISKAAVRVTRCTWDHVEAYPDINLLERGDIQRWANDYARAIEVHVWAGFPCVHLSSVRSDRMNLQGEGSNLFWKLLEVLGWIQDTFSSFCKVKFCVENVASMDEQARQQISAELDVAPVKLDPADSLPYSRPRLAWISEEIYEMEGLSLWTEGDYVRAYVDGPGLDNSQWISKLFFDLVLLLVRVLIPRLRCRCPGGCPMEELMPVEPRRVLLAGRTPAERRRNRAGLRQTQRSLEVIQAMEKGRDTIEGSPYYPEANLVFVQERKKL</sequence>
<feature type="compositionally biased region" description="Acidic residues" evidence="1">
    <location>
        <begin position="114"/>
        <end position="131"/>
    </location>
</feature>
<evidence type="ECO:0000313" key="2">
    <source>
        <dbReference type="EMBL" id="CAI3991899.1"/>
    </source>
</evidence>
<feature type="compositionally biased region" description="Basic and acidic residues" evidence="1">
    <location>
        <begin position="667"/>
        <end position="681"/>
    </location>
</feature>
<keyword evidence="4" id="KW-1185">Reference proteome</keyword>
<reference evidence="3 4" key="2">
    <citation type="submission" date="2024-05" db="EMBL/GenBank/DDBJ databases">
        <authorList>
            <person name="Chen Y."/>
            <person name="Shah S."/>
            <person name="Dougan E. K."/>
            <person name="Thang M."/>
            <person name="Chan C."/>
        </authorList>
    </citation>
    <scope>NUCLEOTIDE SEQUENCE [LARGE SCALE GENOMIC DNA]</scope>
</reference>
<dbReference type="EMBL" id="CAMXCT010001646">
    <property type="protein sequence ID" value="CAI3991899.1"/>
    <property type="molecule type" value="Genomic_DNA"/>
</dbReference>
<protein>
    <submittedName>
        <fullName evidence="2">Uncharacterized protein</fullName>
    </submittedName>
</protein>
<evidence type="ECO:0000256" key="1">
    <source>
        <dbReference type="SAM" id="MobiDB-lite"/>
    </source>
</evidence>
<gene>
    <name evidence="2" type="ORF">C1SCF055_LOCUS18765</name>
</gene>
<dbReference type="Gene3D" id="3.40.50.150">
    <property type="entry name" value="Vaccinia Virus protein VP39"/>
    <property type="match status" value="1"/>
</dbReference>
<dbReference type="OrthoDB" id="641149at2759"/>
<evidence type="ECO:0000313" key="3">
    <source>
        <dbReference type="EMBL" id="CAL4779211.1"/>
    </source>
</evidence>
<feature type="region of interest" description="Disordered" evidence="1">
    <location>
        <begin position="391"/>
        <end position="434"/>
    </location>
</feature>
<feature type="region of interest" description="Disordered" evidence="1">
    <location>
        <begin position="39"/>
        <end position="221"/>
    </location>
</feature>
<dbReference type="Proteomes" id="UP001152797">
    <property type="component" value="Unassembled WGS sequence"/>
</dbReference>
<feature type="non-terminal residue" evidence="2">
    <location>
        <position position="1314"/>
    </location>
</feature>
<organism evidence="2">
    <name type="scientific">Cladocopium goreaui</name>
    <dbReference type="NCBI Taxonomy" id="2562237"/>
    <lineage>
        <taxon>Eukaryota</taxon>
        <taxon>Sar</taxon>
        <taxon>Alveolata</taxon>
        <taxon>Dinophyceae</taxon>
        <taxon>Suessiales</taxon>
        <taxon>Symbiodiniaceae</taxon>
        <taxon>Cladocopium</taxon>
    </lineage>
</organism>
<feature type="region of interest" description="Disordered" evidence="1">
    <location>
        <begin position="621"/>
        <end position="687"/>
    </location>
</feature>
<proteinExistence type="predicted"/>
<reference evidence="2" key="1">
    <citation type="submission" date="2022-10" db="EMBL/GenBank/DDBJ databases">
        <authorList>
            <person name="Chen Y."/>
            <person name="Dougan E. K."/>
            <person name="Chan C."/>
            <person name="Rhodes N."/>
            <person name="Thang M."/>
        </authorList>
    </citation>
    <scope>NUCLEOTIDE SEQUENCE</scope>
</reference>
<dbReference type="EMBL" id="CAMXCT030001646">
    <property type="protein sequence ID" value="CAL4779211.1"/>
    <property type="molecule type" value="Genomic_DNA"/>
</dbReference>